<dbReference type="CDD" id="cd00146">
    <property type="entry name" value="PKD"/>
    <property type="match status" value="1"/>
</dbReference>
<dbReference type="Gene3D" id="2.60.40.10">
    <property type="entry name" value="Immunoglobulins"/>
    <property type="match status" value="2"/>
</dbReference>
<protein>
    <submittedName>
        <fullName evidence="9">PKD domain-containing protein</fullName>
    </submittedName>
</protein>
<dbReference type="InterPro" id="IPR011047">
    <property type="entry name" value="Quinoprotein_ADH-like_sf"/>
</dbReference>
<dbReference type="SUPFAM" id="SSF49899">
    <property type="entry name" value="Concanavalin A-like lectins/glucanases"/>
    <property type="match status" value="1"/>
</dbReference>
<dbReference type="SUPFAM" id="SSF49265">
    <property type="entry name" value="Fibronectin type III"/>
    <property type="match status" value="1"/>
</dbReference>
<evidence type="ECO:0000259" key="7">
    <source>
        <dbReference type="PROSITE" id="PS50093"/>
    </source>
</evidence>
<feature type="compositionally biased region" description="Polar residues" evidence="5">
    <location>
        <begin position="82"/>
        <end position="98"/>
    </location>
</feature>
<evidence type="ECO:0000256" key="2">
    <source>
        <dbReference type="ARBA" id="ARBA00023273"/>
    </source>
</evidence>
<dbReference type="InterPro" id="IPR001791">
    <property type="entry name" value="Laminin_G"/>
</dbReference>
<dbReference type="AlphaFoldDB" id="A0A3L6ZJL6"/>
<evidence type="ECO:0000256" key="1">
    <source>
        <dbReference type="ARBA" id="ARBA00004316"/>
    </source>
</evidence>
<keyword evidence="4" id="KW-0624">Polysaccharide degradation</keyword>
<dbReference type="Proteomes" id="UP000275395">
    <property type="component" value="Unassembled WGS sequence"/>
</dbReference>
<comment type="subcellular location">
    <subcellularLocation>
        <location evidence="1">Cell projection</location>
    </subcellularLocation>
</comment>
<dbReference type="GO" id="GO:0042995">
    <property type="term" value="C:cell projection"/>
    <property type="evidence" value="ECO:0007669"/>
    <property type="project" value="UniProtKB-SubCell"/>
</dbReference>
<dbReference type="InterPro" id="IPR013320">
    <property type="entry name" value="ConA-like_dom_sf"/>
</dbReference>
<evidence type="ECO:0000313" key="10">
    <source>
        <dbReference type="Proteomes" id="UP000275395"/>
    </source>
</evidence>
<sequence length="1254" mass="129047">MRRRRVEPMRITRDESERSIDGLDGQPIGLNGRCSAGTAVRATRRAVTIAVAGILGIAVSFSGAAPASADPEAANARAAGVATSTSSDRADGSTSTGAVTADALPAPQIDGVVWDQVVIGDTVYAGGSFTTARPAGARAGTDETRRTNLLAYSLSSGKLIESFAPELNGQVKTLAASPDGTTLYLGGQFTSVDGSNRYRIAAIDVATSRLTSWRPTADATVNSIVATADTVYVGGVFSKFQLQPRTRAAAVDARTGVIRDWAPVVAGGTVSTMVLSPDGDKLVIGGNFTSVNSGVSATGRSIGATRGMAAVDSDVGSSLEWKASSVVKNGGSRASITSLGADENSVYGSGYENSASRDGNLEGTFRASWSDGSLLWLSDCHGDSYSIAPAGDTVYVASHAHYCGNLSGGGMSDYQQPDKYYRATAMTTEPTGVLARNSVGTGTYANFQGQPSPSLREWLPKMNTGTFTGMNQGPWDVTVAGDYVLYAGEFRQVNGKGQQGLVRFSTDPASGKRVGPELSGTDMAPSVTEVAGSVVSLSWRANWDRDDESLRYQVIRDGDVDNPVAEVSGRSHLWNRPMLTAVDPSASPRTTYEYQIRTVDGAGNATMSDSRSFTTTTAGETTLTSYDAAVLNAQPKDYWSLSEARGTTAANWARGTNPIALGDRVVRHVAGSEVSGEGRATRFGAGTTSTGTGTATLKESASQIAMTELWVRTESDEGGVLAASVSTTGSFWNKREAFDRLVSLGTDGRVRFGGSKVTSAGSDLASSVAVNDGEWHHVVAGSRDGTAVLFVDGELADSAPAGAGSGTSGSMRIGGETVSGIASVVEADIDNVANYATAISDRIIGEHYRLGAVKPNVPPKAGMTLSADGLTLNADAGESSDGDGEIVSYTWDLGDGASAIGSYITHEYTRAGSYDVTLTVTDDAGATAETSERVTVAADHVLAVDEFDRDTASGWGIADVGGAWATRGARADYAVDLEGGAQVRLAPGASRSAVLGDVVSGDASLSTSVTLSDAPSGAGVYPTLILRESSSGSYTVRAWVRPNDDVQLQVLRGSTVVARASVAGLRPGAGQAMNLRATIGGTGNTTIAARAWIGDDEPEEGPLAFTDSAAAAGSEGLIGLGGYQSGSATGEQTIRFARVQVDRPEPVEVCDATAGARDAAAKTAREFTESELGSDASSRVEPQGEDRAEAETNESTDVVRDAGGASSSGEQPSTSVDGAPDDTGTGTRDAGAVRQETPSPVENVPSSSDGGPRN</sequence>
<keyword evidence="4" id="KW-0119">Carbohydrate metabolism</keyword>
<dbReference type="GO" id="GO:0000272">
    <property type="term" value="P:polysaccharide catabolic process"/>
    <property type="evidence" value="ECO:0007669"/>
    <property type="project" value="UniProtKB-KW"/>
</dbReference>
<feature type="region of interest" description="Disordered" evidence="5">
    <location>
        <begin position="79"/>
        <end position="99"/>
    </location>
</feature>
<feature type="compositionally biased region" description="Polar residues" evidence="5">
    <location>
        <begin position="1236"/>
        <end position="1254"/>
    </location>
</feature>
<comment type="caution">
    <text evidence="9">The sequence shown here is derived from an EMBL/GenBank/DDBJ whole genome shotgun (WGS) entry which is preliminary data.</text>
</comment>
<feature type="domain" description="Fibronectin type-III" evidence="8">
    <location>
        <begin position="521"/>
        <end position="618"/>
    </location>
</feature>
<evidence type="ECO:0000313" key="9">
    <source>
        <dbReference type="EMBL" id="RLP67731.1"/>
    </source>
</evidence>
<name>A0A3L6ZJL6_9MICO</name>
<evidence type="ECO:0000256" key="4">
    <source>
        <dbReference type="ARBA" id="ARBA00023326"/>
    </source>
</evidence>
<dbReference type="CDD" id="cd00110">
    <property type="entry name" value="LamG"/>
    <property type="match status" value="1"/>
</dbReference>
<dbReference type="InterPro" id="IPR035986">
    <property type="entry name" value="PKD_dom_sf"/>
</dbReference>
<proteinExistence type="predicted"/>
<dbReference type="SMART" id="SM00089">
    <property type="entry name" value="PKD"/>
    <property type="match status" value="1"/>
</dbReference>
<dbReference type="SUPFAM" id="SSF49299">
    <property type="entry name" value="PKD domain"/>
    <property type="match status" value="1"/>
</dbReference>
<evidence type="ECO:0000256" key="6">
    <source>
        <dbReference type="SAM" id="Phobius"/>
    </source>
</evidence>
<organism evidence="9 10">
    <name type="scientific">Mycetocola reblochoni</name>
    <dbReference type="NCBI Taxonomy" id="331618"/>
    <lineage>
        <taxon>Bacteria</taxon>
        <taxon>Bacillati</taxon>
        <taxon>Actinomycetota</taxon>
        <taxon>Actinomycetes</taxon>
        <taxon>Micrococcales</taxon>
        <taxon>Microbacteriaceae</taxon>
        <taxon>Mycetocola</taxon>
    </lineage>
</organism>
<dbReference type="Pfam" id="PF18911">
    <property type="entry name" value="PKD_4"/>
    <property type="match status" value="1"/>
</dbReference>
<keyword evidence="3" id="KW-0326">Glycosidase</keyword>
<dbReference type="EMBL" id="RCUW01000016">
    <property type="protein sequence ID" value="RLP67731.1"/>
    <property type="molecule type" value="Genomic_DNA"/>
</dbReference>
<dbReference type="SUPFAM" id="SSF50998">
    <property type="entry name" value="Quinoprotein alcohol dehydrogenase-like"/>
    <property type="match status" value="1"/>
</dbReference>
<dbReference type="Gene3D" id="2.60.120.200">
    <property type="match status" value="1"/>
</dbReference>
<evidence type="ECO:0000256" key="5">
    <source>
        <dbReference type="SAM" id="MobiDB-lite"/>
    </source>
</evidence>
<gene>
    <name evidence="9" type="ORF">D9V30_13040</name>
</gene>
<feature type="compositionally biased region" description="Polar residues" evidence="5">
    <location>
        <begin position="1205"/>
        <end position="1216"/>
    </location>
</feature>
<keyword evidence="6" id="KW-0812">Transmembrane</keyword>
<keyword evidence="6" id="KW-1133">Transmembrane helix</keyword>
<dbReference type="InterPro" id="IPR036116">
    <property type="entry name" value="FN3_sf"/>
</dbReference>
<dbReference type="PROSITE" id="PS50093">
    <property type="entry name" value="PKD"/>
    <property type="match status" value="1"/>
</dbReference>
<dbReference type="InterPro" id="IPR022409">
    <property type="entry name" value="PKD/Chitinase_dom"/>
</dbReference>
<dbReference type="Pfam" id="PF13385">
    <property type="entry name" value="Laminin_G_3"/>
    <property type="match status" value="1"/>
</dbReference>
<dbReference type="GO" id="GO:0016798">
    <property type="term" value="F:hydrolase activity, acting on glycosyl bonds"/>
    <property type="evidence" value="ECO:0007669"/>
    <property type="project" value="UniProtKB-KW"/>
</dbReference>
<reference evidence="9 10" key="1">
    <citation type="submission" date="2018-10" db="EMBL/GenBank/DDBJ databases">
        <authorList>
            <person name="Li J."/>
        </authorList>
    </citation>
    <scope>NUCLEOTIDE SEQUENCE [LARGE SCALE GENOMIC DNA]</scope>
    <source>
        <strain evidence="9 10">JCM 30549</strain>
    </source>
</reference>
<keyword evidence="6" id="KW-0472">Membrane</keyword>
<evidence type="ECO:0000256" key="3">
    <source>
        <dbReference type="ARBA" id="ARBA00023295"/>
    </source>
</evidence>
<dbReference type="InterPro" id="IPR003961">
    <property type="entry name" value="FN3_dom"/>
</dbReference>
<accession>A0A3L6ZJL6</accession>
<feature type="region of interest" description="Disordered" evidence="5">
    <location>
        <begin position="1161"/>
        <end position="1254"/>
    </location>
</feature>
<evidence type="ECO:0000259" key="8">
    <source>
        <dbReference type="PROSITE" id="PS50853"/>
    </source>
</evidence>
<feature type="compositionally biased region" description="Basic and acidic residues" evidence="5">
    <location>
        <begin position="1"/>
        <end position="21"/>
    </location>
</feature>
<dbReference type="InterPro" id="IPR000601">
    <property type="entry name" value="PKD_dom"/>
</dbReference>
<keyword evidence="3" id="KW-0378">Hydrolase</keyword>
<feature type="region of interest" description="Disordered" evidence="5">
    <location>
        <begin position="1"/>
        <end position="24"/>
    </location>
</feature>
<keyword evidence="2" id="KW-0966">Cell projection</keyword>
<dbReference type="PROSITE" id="PS50853">
    <property type="entry name" value="FN3"/>
    <property type="match status" value="1"/>
</dbReference>
<feature type="transmembrane region" description="Helical" evidence="6">
    <location>
        <begin position="46"/>
        <end position="65"/>
    </location>
</feature>
<feature type="domain" description="PKD" evidence="7">
    <location>
        <begin position="859"/>
        <end position="936"/>
    </location>
</feature>
<dbReference type="InterPro" id="IPR013783">
    <property type="entry name" value="Ig-like_fold"/>
</dbReference>